<gene>
    <name evidence="5" type="ORF">PUT78_17030</name>
</gene>
<evidence type="ECO:0000313" key="6">
    <source>
        <dbReference type="Proteomes" id="UP001431784"/>
    </source>
</evidence>
<proteinExistence type="predicted"/>
<protein>
    <submittedName>
        <fullName evidence="5">GntR family transcriptional regulator</fullName>
    </submittedName>
</protein>
<dbReference type="InterPro" id="IPR008920">
    <property type="entry name" value="TF_FadR/GntR_C"/>
</dbReference>
<dbReference type="Pfam" id="PF00392">
    <property type="entry name" value="GntR"/>
    <property type="match status" value="1"/>
</dbReference>
<reference evidence="5" key="1">
    <citation type="submission" date="2023-02" db="EMBL/GenBank/DDBJ databases">
        <title>Description of Roseinatronobacter alkalisoli sp. nov., an alkaliphilic bacerium isolated from soda soil.</title>
        <authorList>
            <person name="Wei W."/>
        </authorList>
    </citation>
    <scope>NUCLEOTIDE SEQUENCE</scope>
    <source>
        <strain evidence="5">HJB301</strain>
    </source>
</reference>
<dbReference type="RefSeq" id="WP_274353477.1">
    <property type="nucleotide sequence ID" value="NZ_JAQZSM010000019.1"/>
</dbReference>
<dbReference type="SUPFAM" id="SSF48008">
    <property type="entry name" value="GntR ligand-binding domain-like"/>
    <property type="match status" value="1"/>
</dbReference>
<dbReference type="InterPro" id="IPR036390">
    <property type="entry name" value="WH_DNA-bd_sf"/>
</dbReference>
<keyword evidence="6" id="KW-1185">Reference proteome</keyword>
<dbReference type="InterPro" id="IPR011711">
    <property type="entry name" value="GntR_C"/>
</dbReference>
<dbReference type="EMBL" id="JAQZSM010000019">
    <property type="protein sequence ID" value="MDD7972801.1"/>
    <property type="molecule type" value="Genomic_DNA"/>
</dbReference>
<feature type="domain" description="HTH gntR-type" evidence="4">
    <location>
        <begin position="6"/>
        <end position="73"/>
    </location>
</feature>
<dbReference type="PANTHER" id="PTHR43537">
    <property type="entry name" value="TRANSCRIPTIONAL REGULATOR, GNTR FAMILY"/>
    <property type="match status" value="1"/>
</dbReference>
<keyword evidence="1" id="KW-0805">Transcription regulation</keyword>
<dbReference type="Pfam" id="PF07729">
    <property type="entry name" value="FCD"/>
    <property type="match status" value="1"/>
</dbReference>
<dbReference type="InterPro" id="IPR036388">
    <property type="entry name" value="WH-like_DNA-bd_sf"/>
</dbReference>
<comment type="caution">
    <text evidence="5">The sequence shown here is derived from an EMBL/GenBank/DDBJ whole genome shotgun (WGS) entry which is preliminary data.</text>
</comment>
<evidence type="ECO:0000259" key="4">
    <source>
        <dbReference type="PROSITE" id="PS50949"/>
    </source>
</evidence>
<dbReference type="SMART" id="SM00895">
    <property type="entry name" value="FCD"/>
    <property type="match status" value="1"/>
</dbReference>
<dbReference type="Proteomes" id="UP001431784">
    <property type="component" value="Unassembled WGS sequence"/>
</dbReference>
<evidence type="ECO:0000256" key="2">
    <source>
        <dbReference type="ARBA" id="ARBA00023125"/>
    </source>
</evidence>
<evidence type="ECO:0000313" key="5">
    <source>
        <dbReference type="EMBL" id="MDD7972801.1"/>
    </source>
</evidence>
<dbReference type="PROSITE" id="PS50949">
    <property type="entry name" value="HTH_GNTR"/>
    <property type="match status" value="1"/>
</dbReference>
<dbReference type="SUPFAM" id="SSF46785">
    <property type="entry name" value="Winged helix' DNA-binding domain"/>
    <property type="match status" value="1"/>
</dbReference>
<evidence type="ECO:0000256" key="1">
    <source>
        <dbReference type="ARBA" id="ARBA00023015"/>
    </source>
</evidence>
<sequence length="221" mass="24600">MDGRITPATMSIYDALRDRIITLDIAPGALLSRAGIMQQFDTSATPIREALRALRDEGLVEIHPQASTRVSRIDLSQATQTHFLRSTLEQAIVAQIAETGASGVHAELSSIVELQRDCVAANDLAGFRQLDLAFHQTLFRATDRLALYKLIRRESGHIDRIRALHLPRADKTAQILTDHDRIVTALRLGDPQLAKERMRLHLSHTIALGPALKQEFPAYFV</sequence>
<dbReference type="Gene3D" id="1.20.120.530">
    <property type="entry name" value="GntR ligand-binding domain-like"/>
    <property type="match status" value="1"/>
</dbReference>
<accession>A0ABT5TCR9</accession>
<evidence type="ECO:0000256" key="3">
    <source>
        <dbReference type="ARBA" id="ARBA00023163"/>
    </source>
</evidence>
<keyword evidence="3" id="KW-0804">Transcription</keyword>
<dbReference type="Gene3D" id="1.10.10.10">
    <property type="entry name" value="Winged helix-like DNA-binding domain superfamily/Winged helix DNA-binding domain"/>
    <property type="match status" value="1"/>
</dbReference>
<dbReference type="SMART" id="SM00345">
    <property type="entry name" value="HTH_GNTR"/>
    <property type="match status" value="1"/>
</dbReference>
<dbReference type="InterPro" id="IPR000524">
    <property type="entry name" value="Tscrpt_reg_HTH_GntR"/>
</dbReference>
<keyword evidence="2" id="KW-0238">DNA-binding</keyword>
<dbReference type="PANTHER" id="PTHR43537:SF45">
    <property type="entry name" value="GNTR FAMILY REGULATORY PROTEIN"/>
    <property type="match status" value="1"/>
</dbReference>
<name>A0ABT5TCR9_9RHOB</name>
<organism evidence="5 6">
    <name type="scientific">Roseinatronobacter alkalisoli</name>
    <dbReference type="NCBI Taxonomy" id="3028235"/>
    <lineage>
        <taxon>Bacteria</taxon>
        <taxon>Pseudomonadati</taxon>
        <taxon>Pseudomonadota</taxon>
        <taxon>Alphaproteobacteria</taxon>
        <taxon>Rhodobacterales</taxon>
        <taxon>Paracoccaceae</taxon>
        <taxon>Roseinatronobacter</taxon>
    </lineage>
</organism>